<dbReference type="Proteomes" id="UP000217033">
    <property type="component" value="Unassembled WGS sequence"/>
</dbReference>
<protein>
    <submittedName>
        <fullName evidence="1">Uncharacterized protein</fullName>
    </submittedName>
</protein>
<name>A0ABX4H5E7_9BACT</name>
<gene>
    <name evidence="1" type="ORF">CJF60_04700</name>
</gene>
<proteinExistence type="predicted"/>
<accession>A0ABX4H5E7</accession>
<dbReference type="EMBL" id="NQMN01000002">
    <property type="protein sequence ID" value="PAF55003.1"/>
    <property type="molecule type" value="Genomic_DNA"/>
</dbReference>
<evidence type="ECO:0000313" key="1">
    <source>
        <dbReference type="EMBL" id="PAF55003.1"/>
    </source>
</evidence>
<keyword evidence="2" id="KW-1185">Reference proteome</keyword>
<evidence type="ECO:0000313" key="2">
    <source>
        <dbReference type="Proteomes" id="UP000217033"/>
    </source>
</evidence>
<comment type="caution">
    <text evidence="1">The sequence shown here is derived from an EMBL/GenBank/DDBJ whole genome shotgun (WGS) entry which is preliminary data.</text>
</comment>
<reference evidence="1" key="1">
    <citation type="submission" date="2017-08" db="EMBL/GenBank/DDBJ databases">
        <authorList>
            <person name="Alvarez-Ponce D."/>
            <person name="Weitzman C.L."/>
            <person name="Tillett R.L."/>
            <person name="Sandmeier F.C."/>
            <person name="Tracy C.R."/>
        </authorList>
    </citation>
    <scope>NUCLEOTIDE SEQUENCE [LARGE SCALE GENOMIC DNA]</scope>
    <source>
        <strain evidence="1">PS6</strain>
    </source>
</reference>
<dbReference type="RefSeq" id="WP_084232269.1">
    <property type="nucleotide sequence ID" value="NZ_FWXE01000005.1"/>
</dbReference>
<organism evidence="1 2">
    <name type="scientific">Mycoplasmopsis agassizii</name>
    <dbReference type="NCBI Taxonomy" id="33922"/>
    <lineage>
        <taxon>Bacteria</taxon>
        <taxon>Bacillati</taxon>
        <taxon>Mycoplasmatota</taxon>
        <taxon>Mycoplasmoidales</taxon>
        <taxon>Metamycoplasmataceae</taxon>
        <taxon>Mycoplasmopsis</taxon>
    </lineage>
</organism>
<sequence>MNARDKAKKLISKTGIKDVDEVLRTIDEIVPPDAKVEMDCKEGENKSIICNFSFTFPNDKLKK</sequence>